<keyword evidence="4" id="KW-1185">Reference proteome</keyword>
<feature type="compositionally biased region" description="Basic residues" evidence="1">
    <location>
        <begin position="246"/>
        <end position="255"/>
    </location>
</feature>
<dbReference type="EMBL" id="FJOG01000020">
    <property type="protein sequence ID" value="CZR62172.1"/>
    <property type="molecule type" value="Genomic_DNA"/>
</dbReference>
<evidence type="ECO:0000313" key="3">
    <source>
        <dbReference type="EMBL" id="CZR62172.1"/>
    </source>
</evidence>
<dbReference type="InterPro" id="IPR011009">
    <property type="entry name" value="Kinase-like_dom_sf"/>
</dbReference>
<dbReference type="InterPro" id="IPR000719">
    <property type="entry name" value="Prot_kinase_dom"/>
</dbReference>
<dbReference type="AlphaFoldDB" id="A0A1L7XAX7"/>
<organism evidence="3 4">
    <name type="scientific">Phialocephala subalpina</name>
    <dbReference type="NCBI Taxonomy" id="576137"/>
    <lineage>
        <taxon>Eukaryota</taxon>
        <taxon>Fungi</taxon>
        <taxon>Dikarya</taxon>
        <taxon>Ascomycota</taxon>
        <taxon>Pezizomycotina</taxon>
        <taxon>Leotiomycetes</taxon>
        <taxon>Helotiales</taxon>
        <taxon>Mollisiaceae</taxon>
        <taxon>Phialocephala</taxon>
        <taxon>Phialocephala fortinii species complex</taxon>
    </lineage>
</organism>
<feature type="compositionally biased region" description="Basic residues" evidence="1">
    <location>
        <begin position="313"/>
        <end position="324"/>
    </location>
</feature>
<feature type="compositionally biased region" description="Low complexity" evidence="1">
    <location>
        <begin position="263"/>
        <end position="276"/>
    </location>
</feature>
<reference evidence="3 4" key="1">
    <citation type="submission" date="2016-03" db="EMBL/GenBank/DDBJ databases">
        <authorList>
            <person name="Ploux O."/>
        </authorList>
    </citation>
    <scope>NUCLEOTIDE SEQUENCE [LARGE SCALE GENOMIC DNA]</scope>
    <source>
        <strain evidence="3 4">UAMH 11012</strain>
    </source>
</reference>
<dbReference type="Gene3D" id="1.10.510.10">
    <property type="entry name" value="Transferase(Phosphotransferase) domain 1"/>
    <property type="match status" value="1"/>
</dbReference>
<accession>A0A1L7XAX7</accession>
<evidence type="ECO:0000259" key="2">
    <source>
        <dbReference type="PROSITE" id="PS50011"/>
    </source>
</evidence>
<evidence type="ECO:0000256" key="1">
    <source>
        <dbReference type="SAM" id="MobiDB-lite"/>
    </source>
</evidence>
<feature type="domain" description="Protein kinase" evidence="2">
    <location>
        <begin position="22"/>
        <end position="324"/>
    </location>
</feature>
<dbReference type="STRING" id="576137.A0A1L7XAX7"/>
<evidence type="ECO:0000313" key="4">
    <source>
        <dbReference type="Proteomes" id="UP000184330"/>
    </source>
</evidence>
<name>A0A1L7XAX7_9HELO</name>
<protein>
    <recommendedName>
        <fullName evidence="2">Protein kinase domain-containing protein</fullName>
    </recommendedName>
</protein>
<dbReference type="Gene3D" id="3.30.200.20">
    <property type="entry name" value="Phosphorylase Kinase, domain 1"/>
    <property type="match status" value="1"/>
</dbReference>
<sequence>MANMNKPHACLFDGVEDVEAGYVLITVIKHGTQGQACIVRSLTDGNVYVRKRLVKRSEHLATEELSFSDLIPASMTPEIVQHFDGETKAPTLIYAFCNGGDLSAFIKKCCKNDKVIPEAVFWHIEKQLIEIIACIHSGWQNDVGFQEDWQLITHSDIHYGNVFLHWSDEDSPFPQFLLGDWGVSPKTKPEAPKDFEQFGGAEETPIQTLRKYEKDVKTKVIETWEWIDIDDLPSQLFEEVTPKSKYPAKPKTTRKGKVEIKPKSAPKAKPAATAVKLKVKEASRVTKKPKSSTVKSTRQKRKAKESEKEKGVQLRRSKRITKLV</sequence>
<dbReference type="Proteomes" id="UP000184330">
    <property type="component" value="Unassembled WGS sequence"/>
</dbReference>
<feature type="region of interest" description="Disordered" evidence="1">
    <location>
        <begin position="243"/>
        <end position="324"/>
    </location>
</feature>
<dbReference type="GO" id="GO:0005524">
    <property type="term" value="F:ATP binding"/>
    <property type="evidence" value="ECO:0007669"/>
    <property type="project" value="InterPro"/>
</dbReference>
<dbReference type="SUPFAM" id="SSF56112">
    <property type="entry name" value="Protein kinase-like (PK-like)"/>
    <property type="match status" value="1"/>
</dbReference>
<dbReference type="OrthoDB" id="3532253at2759"/>
<dbReference type="GO" id="GO:0004672">
    <property type="term" value="F:protein kinase activity"/>
    <property type="evidence" value="ECO:0007669"/>
    <property type="project" value="InterPro"/>
</dbReference>
<dbReference type="PROSITE" id="PS50011">
    <property type="entry name" value="PROTEIN_KINASE_DOM"/>
    <property type="match status" value="1"/>
</dbReference>
<gene>
    <name evidence="3" type="ORF">PAC_12069</name>
</gene>
<proteinExistence type="predicted"/>